<dbReference type="KEGG" id="pmm:PMM1041"/>
<dbReference type="AlphaFoldDB" id="Q7V145"/>
<name>Q7V145_PROMP</name>
<dbReference type="InterPro" id="IPR011051">
    <property type="entry name" value="RmlC_Cupin_sf"/>
</dbReference>
<dbReference type="SUPFAM" id="SSF51182">
    <property type="entry name" value="RmlC-like cupins"/>
    <property type="match status" value="1"/>
</dbReference>
<dbReference type="STRING" id="59919.PMM1041"/>
<dbReference type="eggNOG" id="ENOG502ZBMJ">
    <property type="taxonomic scope" value="Bacteria"/>
</dbReference>
<evidence type="ECO:0000313" key="2">
    <source>
        <dbReference type="Proteomes" id="UP000001026"/>
    </source>
</evidence>
<dbReference type="Proteomes" id="UP000001026">
    <property type="component" value="Chromosome"/>
</dbReference>
<gene>
    <name evidence="1" type="ordered locus">PMM1041</name>
</gene>
<dbReference type="EMBL" id="BX548174">
    <property type="protein sequence ID" value="CAE19500.1"/>
    <property type="molecule type" value="Genomic_DNA"/>
</dbReference>
<dbReference type="SMR" id="Q7V145"/>
<sequence length="194" mass="22364">MLNDTLSSKFICFHLINISNKLNSTLKIELANPNKSEMFELKSYEKFRDTEDVRFFDISINNSNFRDLVIHNGPAVSPPNDKELGNWQFYIHHKQEDNLLAISGGRTFYLVNLGWEYPFYKVRLESCGLILKIPRGTFHRSVSDENGSVVLNQAIRDKGGSVESEFKVTNSKDNKKLHDCITNLQPKFKIYSVK</sequence>
<protein>
    <recommendedName>
        <fullName evidence="3">Redox protein</fullName>
    </recommendedName>
</protein>
<proteinExistence type="predicted"/>
<accession>Q7V145</accession>
<dbReference type="HOGENOM" id="CLU_120949_0_0_3"/>
<reference evidence="1 2" key="1">
    <citation type="journal article" date="2003" name="Nature">
        <title>Genome divergence in two Prochlorococcus ecotypes reflects oceanic niche differentiation.</title>
        <authorList>
            <person name="Rocap G."/>
            <person name="Larimer F.W."/>
            <person name="Lamerdin J.E."/>
            <person name="Malfatti S."/>
            <person name="Chain P."/>
            <person name="Ahlgren N.A."/>
            <person name="Arellano A."/>
            <person name="Coleman M."/>
            <person name="Hauser L."/>
            <person name="Hess W.R."/>
            <person name="Johnson Z.I."/>
            <person name="Land M.L."/>
            <person name="Lindell D."/>
            <person name="Post A.F."/>
            <person name="Regala W."/>
            <person name="Shah M."/>
            <person name="Shaw S.L."/>
            <person name="Steglich C."/>
            <person name="Sullivan M.B."/>
            <person name="Ting C.S."/>
            <person name="Tolonen A."/>
            <person name="Webb E.A."/>
            <person name="Zinser E.R."/>
            <person name="Chisholm S.W."/>
        </authorList>
    </citation>
    <scope>NUCLEOTIDE SEQUENCE [LARGE SCALE GENOMIC DNA]</scope>
    <source>
        <strain evidence="2">CCMP1986 / NIES-2087 / MED4</strain>
    </source>
</reference>
<organism evidence="1 2">
    <name type="scientific">Prochlorococcus marinus subsp. pastoris (strain CCMP1986 / NIES-2087 / MED4)</name>
    <dbReference type="NCBI Taxonomy" id="59919"/>
    <lineage>
        <taxon>Bacteria</taxon>
        <taxon>Bacillati</taxon>
        <taxon>Cyanobacteriota</taxon>
        <taxon>Cyanophyceae</taxon>
        <taxon>Synechococcales</taxon>
        <taxon>Prochlorococcaceae</taxon>
        <taxon>Prochlorococcus</taxon>
    </lineage>
</organism>
<evidence type="ECO:0008006" key="3">
    <source>
        <dbReference type="Google" id="ProtNLM"/>
    </source>
</evidence>
<evidence type="ECO:0000313" key="1">
    <source>
        <dbReference type="EMBL" id="CAE19500.1"/>
    </source>
</evidence>